<dbReference type="Proteomes" id="UP001319827">
    <property type="component" value="Chromosome"/>
</dbReference>
<dbReference type="PANTHER" id="PTHR40705">
    <property type="entry name" value="TRNA(ILE2) 2-AGMATINYLCYTIDINE SYNTHETASE TIAS"/>
    <property type="match status" value="1"/>
</dbReference>
<accession>A0ABN6DT45</accession>
<sequence length="247" mass="26015">MNILISLDDTDNLESRGTGALASQLAGELEGNGWGRAGFVTRHQLLVHPDIPYTSHNSAMCFPAELSGCTLEQLIEHAARFLERESAPGSDPGLCVAVPARLGDAGALLEFGRAAKTRVLDKAQAYRLARELGIHLSEHGGSGQGVVGALAGAGLRLGGNDGRLKGRLHFRDEEQVLSVAELCAHPLVDGVQSLEGLPLAADARVWLGEKVKTVLLGGRSILPVVPRAAEGAGAPWQTCPRQQLKGF</sequence>
<protein>
    <recommendedName>
        <fullName evidence="3">tRNA(Ile2) 2-agmatinylcytidine synthetase</fullName>
    </recommendedName>
</protein>
<keyword evidence="2" id="KW-1185">Reference proteome</keyword>
<reference evidence="1 2" key="2">
    <citation type="journal article" date="2021" name="Int. J. Syst. Evol. Microbiol.">
        <title>Isolation and Polyphasic Characterization of Desulfuromonas versatilis sp. Nov., an Electrogenic Bacteria Capable of Versatile Metabolism Isolated from a Graphene Oxide-Reducing Enrichment Culture.</title>
        <authorList>
            <person name="Xie L."/>
            <person name="Yoshida N."/>
            <person name="Ishii S."/>
            <person name="Meng L."/>
        </authorList>
    </citation>
    <scope>NUCLEOTIDE SEQUENCE [LARGE SCALE GENOMIC DNA]</scope>
    <source>
        <strain evidence="1 2">NIT-T3</strain>
    </source>
</reference>
<dbReference type="Gene3D" id="3.30.70.2200">
    <property type="match status" value="1"/>
</dbReference>
<evidence type="ECO:0008006" key="3">
    <source>
        <dbReference type="Google" id="ProtNLM"/>
    </source>
</evidence>
<dbReference type="PANTHER" id="PTHR40705:SF2">
    <property type="entry name" value="DUF1743 DOMAIN-CONTAINING PROTEIN"/>
    <property type="match status" value="1"/>
</dbReference>
<gene>
    <name evidence="1" type="ORF">DESUT3_03190</name>
</gene>
<evidence type="ECO:0000313" key="1">
    <source>
        <dbReference type="EMBL" id="BCR03250.1"/>
    </source>
</evidence>
<dbReference type="EMBL" id="AP024355">
    <property type="protein sequence ID" value="BCR03250.1"/>
    <property type="molecule type" value="Genomic_DNA"/>
</dbReference>
<name>A0ABN6DT45_9BACT</name>
<proteinExistence type="predicted"/>
<organism evidence="1 2">
    <name type="scientific">Desulfuromonas versatilis</name>
    <dbReference type="NCBI Taxonomy" id="2802975"/>
    <lineage>
        <taxon>Bacteria</taxon>
        <taxon>Pseudomonadati</taxon>
        <taxon>Thermodesulfobacteriota</taxon>
        <taxon>Desulfuromonadia</taxon>
        <taxon>Desulfuromonadales</taxon>
        <taxon>Desulfuromonadaceae</taxon>
        <taxon>Desulfuromonas</taxon>
    </lineage>
</organism>
<reference evidence="1 2" key="1">
    <citation type="journal article" date="2016" name="C (Basel)">
        <title>Selective Growth of and Electricity Production by Marine Exoelectrogenic Bacteria in Self-Aggregated Hydrogel of Microbially Reduced Graphene Oxide.</title>
        <authorList>
            <person name="Yoshida N."/>
            <person name="Goto Y."/>
            <person name="Miyata Y."/>
        </authorList>
    </citation>
    <scope>NUCLEOTIDE SEQUENCE [LARGE SCALE GENOMIC DNA]</scope>
    <source>
        <strain evidence="1 2">NIT-T3</strain>
    </source>
</reference>
<dbReference type="RefSeq" id="WP_221250733.1">
    <property type="nucleotide sequence ID" value="NZ_AP024355.1"/>
</dbReference>
<evidence type="ECO:0000313" key="2">
    <source>
        <dbReference type="Proteomes" id="UP001319827"/>
    </source>
</evidence>